<reference evidence="2" key="2">
    <citation type="submission" date="2019-06" db="EMBL/GenBank/DDBJ databases">
        <title>Genomics analysis of Aphanomyces spp. identifies a new class of oomycete effector associated with host adaptation.</title>
        <authorList>
            <person name="Gaulin E."/>
        </authorList>
    </citation>
    <scope>NUCLEOTIDE SEQUENCE</scope>
    <source>
        <strain evidence="2">CBS 578.67</strain>
    </source>
</reference>
<dbReference type="InterPro" id="IPR043136">
    <property type="entry name" value="B30.2/SPRY_sf"/>
</dbReference>
<dbReference type="InterPro" id="IPR036047">
    <property type="entry name" value="F-box-like_dom_sf"/>
</dbReference>
<protein>
    <submittedName>
        <fullName evidence="3">Aste57867_22537 protein</fullName>
    </submittedName>
</protein>
<name>A0A485LKL7_9STRA</name>
<proteinExistence type="predicted"/>
<dbReference type="PROSITE" id="PS50181">
    <property type="entry name" value="FBOX"/>
    <property type="match status" value="1"/>
</dbReference>
<evidence type="ECO:0000313" key="4">
    <source>
        <dbReference type="Proteomes" id="UP000332933"/>
    </source>
</evidence>
<accession>A0A485LKL7</accession>
<dbReference type="Proteomes" id="UP000332933">
    <property type="component" value="Unassembled WGS sequence"/>
</dbReference>
<organism evidence="3 4">
    <name type="scientific">Aphanomyces stellatus</name>
    <dbReference type="NCBI Taxonomy" id="120398"/>
    <lineage>
        <taxon>Eukaryota</taxon>
        <taxon>Sar</taxon>
        <taxon>Stramenopiles</taxon>
        <taxon>Oomycota</taxon>
        <taxon>Saprolegniomycetes</taxon>
        <taxon>Saprolegniales</taxon>
        <taxon>Verrucalvaceae</taxon>
        <taxon>Aphanomyces</taxon>
    </lineage>
</organism>
<evidence type="ECO:0000313" key="2">
    <source>
        <dbReference type="EMBL" id="KAF0685608.1"/>
    </source>
</evidence>
<reference evidence="3 4" key="1">
    <citation type="submission" date="2019-03" db="EMBL/GenBank/DDBJ databases">
        <authorList>
            <person name="Gaulin E."/>
            <person name="Dumas B."/>
        </authorList>
    </citation>
    <scope>NUCLEOTIDE SEQUENCE [LARGE SCALE GENOMIC DNA]</scope>
    <source>
        <strain evidence="3">CBS 568.67</strain>
    </source>
</reference>
<keyword evidence="4" id="KW-1185">Reference proteome</keyword>
<evidence type="ECO:0000313" key="3">
    <source>
        <dbReference type="EMBL" id="VFT99197.1"/>
    </source>
</evidence>
<dbReference type="Pfam" id="PF12937">
    <property type="entry name" value="F-box-like"/>
    <property type="match status" value="1"/>
</dbReference>
<evidence type="ECO:0000259" key="1">
    <source>
        <dbReference type="PROSITE" id="PS50181"/>
    </source>
</evidence>
<dbReference type="Gene3D" id="1.20.1280.50">
    <property type="match status" value="1"/>
</dbReference>
<dbReference type="EMBL" id="VJMH01007067">
    <property type="protein sequence ID" value="KAF0685608.1"/>
    <property type="molecule type" value="Genomic_DNA"/>
</dbReference>
<gene>
    <name evidence="3" type="primary">Aste57867_22537</name>
    <name evidence="2" type="ORF">As57867_022467</name>
    <name evidence="3" type="ORF">ASTE57867_22537</name>
</gene>
<feature type="domain" description="F-box" evidence="1">
    <location>
        <begin position="2"/>
        <end position="49"/>
    </location>
</feature>
<dbReference type="EMBL" id="CAADRA010007093">
    <property type="protein sequence ID" value="VFT99197.1"/>
    <property type="molecule type" value="Genomic_DNA"/>
</dbReference>
<dbReference type="CDD" id="cd09917">
    <property type="entry name" value="F-box_SF"/>
    <property type="match status" value="1"/>
</dbReference>
<dbReference type="AlphaFoldDB" id="A0A485LKL7"/>
<dbReference type="InterPro" id="IPR001810">
    <property type="entry name" value="F-box_dom"/>
</dbReference>
<dbReference type="Gene3D" id="2.60.120.920">
    <property type="match status" value="1"/>
</dbReference>
<dbReference type="OrthoDB" id="258495at2759"/>
<sequence>MSPNVLALPVELLLHVLHCFGSKELRALAITSRAFRELLRSREEVWRNVFRYQWNHVNFYIAPTDTLRLSPFLQTQYPCASDGFRFLCQAVQPVPFRFDMEYERAYVEDDPADYALHILPHTLPRIRLAAGDLADSSYGRSVRANAPYRFVPTVTVHKEERDGGYAWRVDLSSSMYFEMTIGVPQPAPYVCDIERATRHATDDNWDIISIGLAPPRYVMIENHPGWESFSYGYHGEEGVFMTEPEARQ</sequence>
<dbReference type="SUPFAM" id="SSF81383">
    <property type="entry name" value="F-box domain"/>
    <property type="match status" value="1"/>
</dbReference>
<dbReference type="SMART" id="SM00256">
    <property type="entry name" value="FBOX"/>
    <property type="match status" value="1"/>
</dbReference>